<sequence length="350" mass="38890">MFSYSSFSASDEELDGSTRSPEGSFGSADTGGIQASKPTSGKRTRKDDDDQRPRQRRKLDPPSNSTDQTTHLACPYAKHDPLRHRRCFKYKMDQISRLKVHHVPIHCVRCSQTFSSEDERDSHLRSIPGCAIQPNQTWIGINESQKTQLAQRVSSKKSKEENWYSVYEILFPGEAKPASPYQDGTQFSEELFAIREYAMRRAPSVITQLTSSLHQDGKGPPAPPAFKSRVEALALAAVRNTFDTVIDQWLRGGIPVHDAEHPSEVSSAATKEAVPAADPHFVNPWETITSEAKPKQSEHIPGENAAFDHLAPLVTEGTKTLTGIEEPSGLDWLSMVANMDTSWDDYVIAV</sequence>
<name>A0AAN6LR97_9PLEO</name>
<gene>
    <name evidence="2" type="ORF">GRF29_216g707641</name>
</gene>
<dbReference type="PANTHER" id="PTHR38166">
    <property type="entry name" value="C2H2-TYPE DOMAIN-CONTAINING PROTEIN-RELATED"/>
    <property type="match status" value="1"/>
</dbReference>
<evidence type="ECO:0000313" key="2">
    <source>
        <dbReference type="EMBL" id="KAK3197603.1"/>
    </source>
</evidence>
<feature type="region of interest" description="Disordered" evidence="1">
    <location>
        <begin position="1"/>
        <end position="75"/>
    </location>
</feature>
<dbReference type="Proteomes" id="UP001280581">
    <property type="component" value="Unassembled WGS sequence"/>
</dbReference>
<evidence type="ECO:0008006" key="4">
    <source>
        <dbReference type="Google" id="ProtNLM"/>
    </source>
</evidence>
<proteinExistence type="predicted"/>
<dbReference type="AlphaFoldDB" id="A0AAN6LR97"/>
<accession>A0AAN6LR97</accession>
<evidence type="ECO:0000256" key="1">
    <source>
        <dbReference type="SAM" id="MobiDB-lite"/>
    </source>
</evidence>
<protein>
    <recommendedName>
        <fullName evidence="4">C2H2-type domain-containing protein</fullName>
    </recommendedName>
</protein>
<comment type="caution">
    <text evidence="2">The sequence shown here is derived from an EMBL/GenBank/DDBJ whole genome shotgun (WGS) entry which is preliminary data.</text>
</comment>
<reference evidence="2 3" key="1">
    <citation type="submission" date="2021-02" db="EMBL/GenBank/DDBJ databases">
        <title>Genome assembly of Pseudopithomyces chartarum.</title>
        <authorList>
            <person name="Jauregui R."/>
            <person name="Singh J."/>
            <person name="Voisey C."/>
        </authorList>
    </citation>
    <scope>NUCLEOTIDE SEQUENCE [LARGE SCALE GENOMIC DNA]</scope>
    <source>
        <strain evidence="2 3">AGR01</strain>
    </source>
</reference>
<dbReference type="EMBL" id="WVTA01000018">
    <property type="protein sequence ID" value="KAK3197603.1"/>
    <property type="molecule type" value="Genomic_DNA"/>
</dbReference>
<evidence type="ECO:0000313" key="3">
    <source>
        <dbReference type="Proteomes" id="UP001280581"/>
    </source>
</evidence>
<organism evidence="2 3">
    <name type="scientific">Pseudopithomyces chartarum</name>
    <dbReference type="NCBI Taxonomy" id="1892770"/>
    <lineage>
        <taxon>Eukaryota</taxon>
        <taxon>Fungi</taxon>
        <taxon>Dikarya</taxon>
        <taxon>Ascomycota</taxon>
        <taxon>Pezizomycotina</taxon>
        <taxon>Dothideomycetes</taxon>
        <taxon>Pleosporomycetidae</taxon>
        <taxon>Pleosporales</taxon>
        <taxon>Massarineae</taxon>
        <taxon>Didymosphaeriaceae</taxon>
        <taxon>Pseudopithomyces</taxon>
    </lineage>
</organism>
<keyword evidence="3" id="KW-1185">Reference proteome</keyword>
<dbReference type="PANTHER" id="PTHR38166:SF1">
    <property type="entry name" value="C2H2-TYPE DOMAIN-CONTAINING PROTEIN"/>
    <property type="match status" value="1"/>
</dbReference>